<sequence length="251" mass="27523">MRFLLFVTASLLVSARPAWADDQPPVGTWTLDNVCRERSPDNTTCNWSFTIAASEYHGARPPVLCQFTVRGTKERGCDKQDLGDVACADGASHYAVGGGGSNQGFVVISVVNPDENAQAYFGYSDVALNSNNGSGHIPSQDKEAYRITGNAARRRRAHVYNKRDGAVEDAATWKISSLVRVVNQEARWLNLGFTIEDDKQNKVPCNFHIEGPANTNLSTWSWYDQKCTGSEWSASMGYVNETDSGIMTLVS</sequence>
<dbReference type="GeneID" id="92087376"/>
<evidence type="ECO:0000256" key="1">
    <source>
        <dbReference type="SAM" id="SignalP"/>
    </source>
</evidence>
<dbReference type="EMBL" id="JAQQWL010000003">
    <property type="protein sequence ID" value="KAK8079097.1"/>
    <property type="molecule type" value="Genomic_DNA"/>
</dbReference>
<evidence type="ECO:0000313" key="2">
    <source>
        <dbReference type="EMBL" id="KAK8079097.1"/>
    </source>
</evidence>
<dbReference type="Proteomes" id="UP001480595">
    <property type="component" value="Unassembled WGS sequence"/>
</dbReference>
<protein>
    <submittedName>
        <fullName evidence="2">Uncharacterized protein</fullName>
    </submittedName>
</protein>
<accession>A0ABR1W6I3</accession>
<organism evidence="2 3">
    <name type="scientific">Apiospora phragmitis</name>
    <dbReference type="NCBI Taxonomy" id="2905665"/>
    <lineage>
        <taxon>Eukaryota</taxon>
        <taxon>Fungi</taxon>
        <taxon>Dikarya</taxon>
        <taxon>Ascomycota</taxon>
        <taxon>Pezizomycotina</taxon>
        <taxon>Sordariomycetes</taxon>
        <taxon>Xylariomycetidae</taxon>
        <taxon>Amphisphaeriales</taxon>
        <taxon>Apiosporaceae</taxon>
        <taxon>Apiospora</taxon>
    </lineage>
</organism>
<dbReference type="PANTHER" id="PTHR39602:SF2">
    <property type="entry name" value="ACW-9"/>
    <property type="match status" value="1"/>
</dbReference>
<gene>
    <name evidence="2" type="ORF">PG994_002904</name>
</gene>
<feature type="signal peptide" evidence="1">
    <location>
        <begin position="1"/>
        <end position="20"/>
    </location>
</feature>
<keyword evidence="3" id="KW-1185">Reference proteome</keyword>
<feature type="chain" id="PRO_5045363603" evidence="1">
    <location>
        <begin position="21"/>
        <end position="251"/>
    </location>
</feature>
<dbReference type="PANTHER" id="PTHR39602">
    <property type="entry name" value="ACW-9"/>
    <property type="match status" value="1"/>
</dbReference>
<reference evidence="2 3" key="1">
    <citation type="submission" date="2023-01" db="EMBL/GenBank/DDBJ databases">
        <title>Analysis of 21 Apiospora genomes using comparative genomics revels a genus with tremendous synthesis potential of carbohydrate active enzymes and secondary metabolites.</title>
        <authorList>
            <person name="Sorensen T."/>
        </authorList>
    </citation>
    <scope>NUCLEOTIDE SEQUENCE [LARGE SCALE GENOMIC DNA]</scope>
    <source>
        <strain evidence="2 3">CBS 135458</strain>
    </source>
</reference>
<keyword evidence="1" id="KW-0732">Signal</keyword>
<dbReference type="RefSeq" id="XP_066720168.1">
    <property type="nucleotide sequence ID" value="XM_066854313.1"/>
</dbReference>
<proteinExistence type="predicted"/>
<comment type="caution">
    <text evidence="2">The sequence shown here is derived from an EMBL/GenBank/DDBJ whole genome shotgun (WGS) entry which is preliminary data.</text>
</comment>
<evidence type="ECO:0000313" key="3">
    <source>
        <dbReference type="Proteomes" id="UP001480595"/>
    </source>
</evidence>
<name>A0ABR1W6I3_9PEZI</name>